<keyword evidence="3" id="KW-1185">Reference proteome</keyword>
<proteinExistence type="predicted"/>
<dbReference type="Gramene" id="TKW32435">
    <property type="protein sequence ID" value="TKW32435"/>
    <property type="gene ID" value="SEVIR_2G168450v2"/>
</dbReference>
<evidence type="ECO:0000313" key="3">
    <source>
        <dbReference type="Proteomes" id="UP000298652"/>
    </source>
</evidence>
<name>A0A4U6VTX8_SETVI</name>
<gene>
    <name evidence="2" type="ORF">SEVIR_2G168450v2</name>
</gene>
<organism evidence="2 3">
    <name type="scientific">Setaria viridis</name>
    <name type="common">Green bristlegrass</name>
    <name type="synonym">Setaria italica subsp. viridis</name>
    <dbReference type="NCBI Taxonomy" id="4556"/>
    <lineage>
        <taxon>Eukaryota</taxon>
        <taxon>Viridiplantae</taxon>
        <taxon>Streptophyta</taxon>
        <taxon>Embryophyta</taxon>
        <taxon>Tracheophyta</taxon>
        <taxon>Spermatophyta</taxon>
        <taxon>Magnoliopsida</taxon>
        <taxon>Liliopsida</taxon>
        <taxon>Poales</taxon>
        <taxon>Poaceae</taxon>
        <taxon>PACMAD clade</taxon>
        <taxon>Panicoideae</taxon>
        <taxon>Panicodae</taxon>
        <taxon>Paniceae</taxon>
        <taxon>Cenchrinae</taxon>
        <taxon>Setaria</taxon>
    </lineage>
</organism>
<dbReference type="AlphaFoldDB" id="A0A4U6VTX8"/>
<evidence type="ECO:0000313" key="2">
    <source>
        <dbReference type="EMBL" id="TKW32435.1"/>
    </source>
</evidence>
<dbReference type="EMBL" id="CM016553">
    <property type="protein sequence ID" value="TKW32435.1"/>
    <property type="molecule type" value="Genomic_DNA"/>
</dbReference>
<sequence>MLATFAVVLGASLTWPTQLPSSWTAKWYPSSDGEDRGH</sequence>
<accession>A0A4U6VTX8</accession>
<protein>
    <submittedName>
        <fullName evidence="2">Uncharacterized protein</fullName>
    </submittedName>
</protein>
<evidence type="ECO:0000256" key="1">
    <source>
        <dbReference type="SAM" id="SignalP"/>
    </source>
</evidence>
<feature type="signal peptide" evidence="1">
    <location>
        <begin position="1"/>
        <end position="16"/>
    </location>
</feature>
<reference evidence="2" key="1">
    <citation type="submission" date="2019-03" db="EMBL/GenBank/DDBJ databases">
        <title>WGS assembly of Setaria viridis.</title>
        <authorList>
            <person name="Huang P."/>
            <person name="Jenkins J."/>
            <person name="Grimwood J."/>
            <person name="Barry K."/>
            <person name="Healey A."/>
            <person name="Mamidi S."/>
            <person name="Sreedasyam A."/>
            <person name="Shu S."/>
            <person name="Feldman M."/>
            <person name="Wu J."/>
            <person name="Yu Y."/>
            <person name="Chen C."/>
            <person name="Johnson J."/>
            <person name="Rokhsar D."/>
            <person name="Baxter I."/>
            <person name="Schmutz J."/>
            <person name="Brutnell T."/>
            <person name="Kellogg E."/>
        </authorList>
    </citation>
    <scope>NUCLEOTIDE SEQUENCE [LARGE SCALE GENOMIC DNA]</scope>
</reference>
<keyword evidence="1" id="KW-0732">Signal</keyword>
<feature type="chain" id="PRO_5020239725" evidence="1">
    <location>
        <begin position="17"/>
        <end position="38"/>
    </location>
</feature>
<dbReference type="Proteomes" id="UP000298652">
    <property type="component" value="Chromosome 2"/>
</dbReference>